<reference evidence="4 5" key="1">
    <citation type="submission" date="2013-12" db="EMBL/GenBank/DDBJ databases">
        <authorList>
            <person name="Formusa P.A."/>
            <person name="Habash M."/>
            <person name="Lee H."/>
            <person name="Trevors J.T."/>
        </authorList>
    </citation>
    <scope>NUCLEOTIDE SEQUENCE [LARGE SCALE GENOMIC DNA]</scope>
    <source>
        <strain evidence="4 5">PD30</strain>
    </source>
</reference>
<dbReference type="PANTHER" id="PTHR30055:SF222">
    <property type="entry name" value="REGULATORY PROTEIN"/>
    <property type="match status" value="1"/>
</dbReference>
<dbReference type="Proteomes" id="UP000026739">
    <property type="component" value="Unassembled WGS sequence"/>
</dbReference>
<keyword evidence="1 2" id="KW-0238">DNA-binding</keyword>
<dbReference type="GO" id="GO:0003677">
    <property type="term" value="F:DNA binding"/>
    <property type="evidence" value="ECO:0007669"/>
    <property type="project" value="UniProtKB-UniRule"/>
</dbReference>
<dbReference type="PROSITE" id="PS50977">
    <property type="entry name" value="HTH_TETR_2"/>
    <property type="match status" value="1"/>
</dbReference>
<dbReference type="Gene3D" id="1.10.357.10">
    <property type="entry name" value="Tetracycline Repressor, domain 2"/>
    <property type="match status" value="1"/>
</dbReference>
<evidence type="ECO:0000313" key="4">
    <source>
        <dbReference type="EMBL" id="KDD71136.1"/>
    </source>
</evidence>
<dbReference type="InterPro" id="IPR050109">
    <property type="entry name" value="HTH-type_TetR-like_transc_reg"/>
</dbReference>
<dbReference type="PANTHER" id="PTHR30055">
    <property type="entry name" value="HTH-TYPE TRANSCRIPTIONAL REGULATOR RUTR"/>
    <property type="match status" value="1"/>
</dbReference>
<evidence type="ECO:0000313" key="5">
    <source>
        <dbReference type="Proteomes" id="UP000026739"/>
    </source>
</evidence>
<dbReference type="EMBL" id="AZQQ01000053">
    <property type="protein sequence ID" value="KDD71136.1"/>
    <property type="molecule type" value="Genomic_DNA"/>
</dbReference>
<feature type="domain" description="HTH tetR-type" evidence="3">
    <location>
        <begin position="1"/>
        <end position="53"/>
    </location>
</feature>
<dbReference type="InterPro" id="IPR009057">
    <property type="entry name" value="Homeodomain-like_sf"/>
</dbReference>
<dbReference type="InterPro" id="IPR001647">
    <property type="entry name" value="HTH_TetR"/>
</dbReference>
<evidence type="ECO:0000256" key="2">
    <source>
        <dbReference type="PROSITE-ProRule" id="PRU00335"/>
    </source>
</evidence>
<feature type="DNA-binding region" description="H-T-H motif" evidence="2">
    <location>
        <begin position="16"/>
        <end position="35"/>
    </location>
</feature>
<evidence type="ECO:0000256" key="1">
    <source>
        <dbReference type="ARBA" id="ARBA00023125"/>
    </source>
</evidence>
<organism evidence="4 5">
    <name type="scientific">Pseudomonas mandelii PD30</name>
    <dbReference type="NCBI Taxonomy" id="1419583"/>
    <lineage>
        <taxon>Bacteria</taxon>
        <taxon>Pseudomonadati</taxon>
        <taxon>Pseudomonadota</taxon>
        <taxon>Gammaproteobacteria</taxon>
        <taxon>Pseudomonadales</taxon>
        <taxon>Pseudomonadaceae</taxon>
        <taxon>Pseudomonas</taxon>
    </lineage>
</organism>
<dbReference type="eggNOG" id="COG1309">
    <property type="taxonomic scope" value="Bacteria"/>
</dbReference>
<sequence>MSAAIKTIAAKGLSAPTAMIAKEAGVSNGALFTYFETKSDLLNELYLQLKADMAKATTTDLPTEASVRDQMLHVWNRWLHWTLSHPQERRAIAYLGVSHDVTQASHEAASRFYSGVAELLDRSRAYGPMRDAPLMYVGSLVMALVDVTTNYMASDMANAEKHASTGFEALWRIVA</sequence>
<gene>
    <name evidence="4" type="ORF">V466_00315</name>
</gene>
<evidence type="ECO:0000259" key="3">
    <source>
        <dbReference type="PROSITE" id="PS50977"/>
    </source>
</evidence>
<protein>
    <recommendedName>
        <fullName evidence="3">HTH tetR-type domain-containing protein</fullName>
    </recommendedName>
</protein>
<dbReference type="SUPFAM" id="SSF46689">
    <property type="entry name" value="Homeodomain-like"/>
    <property type="match status" value="1"/>
</dbReference>
<name>A0A059LAC8_9PSED</name>
<dbReference type="AlphaFoldDB" id="A0A059LAC8"/>
<dbReference type="Pfam" id="PF00440">
    <property type="entry name" value="TetR_N"/>
    <property type="match status" value="1"/>
</dbReference>
<proteinExistence type="predicted"/>
<comment type="caution">
    <text evidence="4">The sequence shown here is derived from an EMBL/GenBank/DDBJ whole genome shotgun (WGS) entry which is preliminary data.</text>
</comment>
<accession>A0A059LAC8</accession>